<evidence type="ECO:0000313" key="1">
    <source>
        <dbReference type="EMBL" id="PIV12665.1"/>
    </source>
</evidence>
<evidence type="ECO:0000313" key="2">
    <source>
        <dbReference type="Proteomes" id="UP000230324"/>
    </source>
</evidence>
<proteinExistence type="predicted"/>
<dbReference type="AlphaFoldDB" id="A0A2M7BYB7"/>
<dbReference type="EMBL" id="PEUV01000029">
    <property type="protein sequence ID" value="PIV12665.1"/>
    <property type="molecule type" value="Genomic_DNA"/>
</dbReference>
<organism evidence="1 2">
    <name type="scientific">Candidatus Nealsonbacteria bacterium CG03_land_8_20_14_0_80_36_12</name>
    <dbReference type="NCBI Taxonomy" id="1974701"/>
    <lineage>
        <taxon>Bacteria</taxon>
        <taxon>Candidatus Nealsoniibacteriota</taxon>
    </lineage>
</organism>
<accession>A0A2M7BYB7</accession>
<comment type="caution">
    <text evidence="1">The sequence shown here is derived from an EMBL/GenBank/DDBJ whole genome shotgun (WGS) entry which is preliminary data.</text>
</comment>
<reference evidence="2" key="1">
    <citation type="submission" date="2017-09" db="EMBL/GenBank/DDBJ databases">
        <title>Depth-based differentiation of microbial function through sediment-hosted aquifers and enrichment of novel symbionts in the deep terrestrial subsurface.</title>
        <authorList>
            <person name="Probst A.J."/>
            <person name="Ladd B."/>
            <person name="Jarett J.K."/>
            <person name="Geller-Mcgrath D.E."/>
            <person name="Sieber C.M.K."/>
            <person name="Emerson J.B."/>
            <person name="Anantharaman K."/>
            <person name="Thomas B.C."/>
            <person name="Malmstrom R."/>
            <person name="Stieglmeier M."/>
            <person name="Klingl A."/>
            <person name="Woyke T."/>
            <person name="Ryan C.M."/>
            <person name="Banfield J.F."/>
        </authorList>
    </citation>
    <scope>NUCLEOTIDE SEQUENCE [LARGE SCALE GENOMIC DNA]</scope>
</reference>
<sequence length="63" mass="7365">MGTKEINIKALKKFAKKNLKDYLITSESILEEPDDMPHEEYVKKVKIWLQALEMEKKIVDSKG</sequence>
<protein>
    <submittedName>
        <fullName evidence="1">Uncharacterized protein</fullName>
    </submittedName>
</protein>
<gene>
    <name evidence="1" type="ORF">COS47_01390</name>
</gene>
<name>A0A2M7BYB7_9BACT</name>
<dbReference type="Proteomes" id="UP000230324">
    <property type="component" value="Unassembled WGS sequence"/>
</dbReference>